<feature type="transmembrane region" description="Helical" evidence="1">
    <location>
        <begin position="20"/>
        <end position="38"/>
    </location>
</feature>
<evidence type="ECO:0000256" key="1">
    <source>
        <dbReference type="SAM" id="Phobius"/>
    </source>
</evidence>
<gene>
    <name evidence="2" type="ORF">S03H2_48776</name>
</gene>
<accession>X1HCJ9</accession>
<reference evidence="2" key="1">
    <citation type="journal article" date="2014" name="Front. Microbiol.">
        <title>High frequency of phylogenetically diverse reductive dehalogenase-homologous genes in deep subseafloor sedimentary metagenomes.</title>
        <authorList>
            <person name="Kawai M."/>
            <person name="Futagami T."/>
            <person name="Toyoda A."/>
            <person name="Takaki Y."/>
            <person name="Nishi S."/>
            <person name="Hori S."/>
            <person name="Arai W."/>
            <person name="Tsubouchi T."/>
            <person name="Morono Y."/>
            <person name="Uchiyama I."/>
            <person name="Ito T."/>
            <person name="Fujiyama A."/>
            <person name="Inagaki F."/>
            <person name="Takami H."/>
        </authorList>
    </citation>
    <scope>NUCLEOTIDE SEQUENCE</scope>
    <source>
        <strain evidence="2">Expedition CK06-06</strain>
    </source>
</reference>
<dbReference type="EMBL" id="BARU01030777">
    <property type="protein sequence ID" value="GAH67117.1"/>
    <property type="molecule type" value="Genomic_DNA"/>
</dbReference>
<feature type="transmembrane region" description="Helical" evidence="1">
    <location>
        <begin position="89"/>
        <end position="111"/>
    </location>
</feature>
<name>X1HCJ9_9ZZZZ</name>
<protein>
    <submittedName>
        <fullName evidence="2">Uncharacterized protein</fullName>
    </submittedName>
</protein>
<feature type="non-terminal residue" evidence="2">
    <location>
        <position position="152"/>
    </location>
</feature>
<feature type="transmembrane region" description="Helical" evidence="1">
    <location>
        <begin position="58"/>
        <end position="77"/>
    </location>
</feature>
<organism evidence="2">
    <name type="scientific">marine sediment metagenome</name>
    <dbReference type="NCBI Taxonomy" id="412755"/>
    <lineage>
        <taxon>unclassified sequences</taxon>
        <taxon>metagenomes</taxon>
        <taxon>ecological metagenomes</taxon>
    </lineage>
</organism>
<dbReference type="AlphaFoldDB" id="X1HCJ9"/>
<sequence>MIEFYNKKIVRIMADPQVMMEMTFSVIYLIYICVIVILMLKNMKNVNQKEILTAKRILLAFLALFIGDLGHVGARLIDFFSVEVETNYVILGIGSLFEMVGLIFLFMLFTDAWRVQFNHPKNLLFKVLIGIGIIGLIIFVFPQNQWTVESTP</sequence>
<keyword evidence="1" id="KW-1133">Transmembrane helix</keyword>
<proteinExistence type="predicted"/>
<keyword evidence="1" id="KW-0472">Membrane</keyword>
<keyword evidence="1" id="KW-0812">Transmembrane</keyword>
<feature type="transmembrane region" description="Helical" evidence="1">
    <location>
        <begin position="123"/>
        <end position="142"/>
    </location>
</feature>
<evidence type="ECO:0000313" key="2">
    <source>
        <dbReference type="EMBL" id="GAH67117.1"/>
    </source>
</evidence>
<comment type="caution">
    <text evidence="2">The sequence shown here is derived from an EMBL/GenBank/DDBJ whole genome shotgun (WGS) entry which is preliminary data.</text>
</comment>